<feature type="region of interest" description="Disordered" evidence="8">
    <location>
        <begin position="880"/>
        <end position="980"/>
    </location>
</feature>
<dbReference type="STRING" id="268505.A0A2A9P3E2"/>
<feature type="region of interest" description="Disordered" evidence="8">
    <location>
        <begin position="1019"/>
        <end position="1168"/>
    </location>
</feature>
<evidence type="ECO:0000256" key="7">
    <source>
        <dbReference type="ARBA" id="ARBA00023306"/>
    </source>
</evidence>
<reference evidence="10 11" key="2">
    <citation type="journal article" date="2017" name="Sci. Rep.">
        <title>Ant-infecting Ophiocordyceps genomes reveal a high diversity of potential behavioral manipulation genes and a possible major role for enterotoxins.</title>
        <authorList>
            <person name="de Bekker C."/>
            <person name="Ohm R.A."/>
            <person name="Evans H.C."/>
            <person name="Brachmann A."/>
            <person name="Hughes D.P."/>
        </authorList>
    </citation>
    <scope>NUCLEOTIDE SEQUENCE [LARGE SCALE GENOMIC DNA]</scope>
    <source>
        <strain evidence="10 11">SC16a</strain>
    </source>
</reference>
<feature type="compositionally biased region" description="Basic residues" evidence="8">
    <location>
        <begin position="895"/>
        <end position="904"/>
    </location>
</feature>
<keyword evidence="5" id="KW-0539">Nucleus</keyword>
<proteinExistence type="inferred from homology"/>
<keyword evidence="4" id="KW-0236">DNA replication inhibitor</keyword>
<feature type="compositionally biased region" description="Acidic residues" evidence="8">
    <location>
        <begin position="1048"/>
        <end position="1064"/>
    </location>
</feature>
<sequence length="1168" mass="133457">MEPLGSAEETVHPEVRAHINSLVSALGGVSSDDDGQYQLGDDALEVLRDIKRWIRFYDEKTNRMDVARCIYEANLVEGDLLPILALWPENAMESKLKARMALACFEILVPLTWPMDRDKERMTVNHYRHVPVLELARLQYKKAIINFDAARILHTAVRAALPSVAIPIGDRTARDQGIIKLILFFLRNVAMISFSKNKDFDGDESQISRSATVDAFSYQDVLLFLLTLASNMGDEFRTEDMTVMEVIYHLVKRVDVEQLFMHEKQVNKANADELSALMKKESNMLNAHNRRGPTRHSRFGTMIWVTREDGKLTSLSGQDILADKAVRNQKMDDSKTFRPPRRGKRLNKDGQDLGPPAKLDARARTQLRSFVGEFLDAGFNPLFQHVRKSIEREAGHVMQYHRRQFFYLVSWFLQAERMRRQANRKVGRSADGEVTSFNLVAGVLNQEMFITLNRALHESYEMKDWQELAAVMRCFTQILLTVQEMADSGRDDDEEIAENVLNRLFYEESTYDVIVDVVKAYKDQGFDFLDAATELAHYFLRILEAYSKQNVDMQIRSRKRSRRKKQVDESTAADDQEDDEGSADDEAAAQRTCKERKFDFHRFSSKFTTQGVVNTYTTLIKYYADLSDEQLKRAHRFFYRLAFKQEMSVMLFRVDVIHLFYNMIKGPEPLDKSSKMFGEWEQLVKQLLRKCFKKLQERPELLVELLFSKIHATAFFLENGYEKQTVTAKREAKPGVELEFKHTEERDRQIAIVVGAMLDRNESHHINWLKGVLTEAESERRSWAAAQEAMLLVRDSIEDGEPAGDAEAKKPCVINVRPDSAARRTAMFKNSYLRLLMTVSGLQRFGPASDETPDSCWVIPGDVSADHLKDTLHYISQAEFSPPTFDNDASAASQLRRKSAPRKKVAYDDDDDDDNDMDDDDILFPVGGPTTRKAIDEPSRPKKKKRIGRRRRKDSAEEADDAALQEARRKRKERERDKARRIKSALYVRDGDDEFDSEEDEAFFARERAIALRARKVAESAAVDGVAPNNNKKKKKRKSVAESVLMPSDDDDDDDDDDDEEEETAAEKAKPDTKNSAPRKKRKSSAGSPSPASSAEDEEEEEEEEEDSSPPPSGNPPRASSPPPHHSAKRSREASSDGEEDAPVANRRRRRPRVRGGFVLSSDEEEHG</sequence>
<evidence type="ECO:0000256" key="2">
    <source>
        <dbReference type="ARBA" id="ARBA00008174"/>
    </source>
</evidence>
<evidence type="ECO:0000256" key="3">
    <source>
        <dbReference type="ARBA" id="ARBA00021529"/>
    </source>
</evidence>
<dbReference type="EMBL" id="LAZP02000883">
    <property type="protein sequence ID" value="PFH55501.1"/>
    <property type="molecule type" value="Genomic_DNA"/>
</dbReference>
<feature type="compositionally biased region" description="Low complexity" evidence="8">
    <location>
        <begin position="1085"/>
        <end position="1094"/>
    </location>
</feature>
<dbReference type="GO" id="GO:0031298">
    <property type="term" value="C:replication fork protection complex"/>
    <property type="evidence" value="ECO:0007669"/>
    <property type="project" value="TreeGrafter"/>
</dbReference>
<feature type="region of interest" description="Disordered" evidence="8">
    <location>
        <begin position="557"/>
        <end position="588"/>
    </location>
</feature>
<comment type="subcellular location">
    <subcellularLocation>
        <location evidence="1">Nucleus</location>
    </subcellularLocation>
</comment>
<evidence type="ECO:0000256" key="5">
    <source>
        <dbReference type="ARBA" id="ARBA00023242"/>
    </source>
</evidence>
<evidence type="ECO:0000256" key="6">
    <source>
        <dbReference type="ARBA" id="ARBA00023254"/>
    </source>
</evidence>
<dbReference type="Pfam" id="PF04821">
    <property type="entry name" value="TIMELESS"/>
    <property type="match status" value="1"/>
</dbReference>
<feature type="compositionally biased region" description="Basic residues" evidence="8">
    <location>
        <begin position="941"/>
        <end position="953"/>
    </location>
</feature>
<evidence type="ECO:0000313" key="10">
    <source>
        <dbReference type="EMBL" id="PFH55501.1"/>
    </source>
</evidence>
<organism evidence="10 11">
    <name type="scientific">Ophiocordyceps unilateralis</name>
    <name type="common">Zombie-ant fungus</name>
    <name type="synonym">Torrubia unilateralis</name>
    <dbReference type="NCBI Taxonomy" id="268505"/>
    <lineage>
        <taxon>Eukaryota</taxon>
        <taxon>Fungi</taxon>
        <taxon>Dikarya</taxon>
        <taxon>Ascomycota</taxon>
        <taxon>Pezizomycotina</taxon>
        <taxon>Sordariomycetes</taxon>
        <taxon>Hypocreomycetidae</taxon>
        <taxon>Hypocreales</taxon>
        <taxon>Ophiocordycipitaceae</taxon>
        <taxon>Ophiocordyceps</taxon>
    </lineage>
</organism>
<evidence type="ECO:0000256" key="8">
    <source>
        <dbReference type="SAM" id="MobiDB-lite"/>
    </source>
</evidence>
<feature type="region of interest" description="Disordered" evidence="8">
    <location>
        <begin position="328"/>
        <end position="357"/>
    </location>
</feature>
<dbReference type="PANTHER" id="PTHR22940">
    <property type="entry name" value="TIMEOUT/TIMELESS-2"/>
    <property type="match status" value="1"/>
</dbReference>
<accession>A0A2A9P3E2</accession>
<evidence type="ECO:0000259" key="9">
    <source>
        <dbReference type="Pfam" id="PF04821"/>
    </source>
</evidence>
<dbReference type="AlphaFoldDB" id="A0A2A9P3E2"/>
<evidence type="ECO:0000313" key="11">
    <source>
        <dbReference type="Proteomes" id="UP000037136"/>
    </source>
</evidence>
<evidence type="ECO:0000256" key="1">
    <source>
        <dbReference type="ARBA" id="ARBA00004123"/>
    </source>
</evidence>
<evidence type="ECO:0000256" key="4">
    <source>
        <dbReference type="ARBA" id="ARBA00022880"/>
    </source>
</evidence>
<gene>
    <name evidence="10" type="ORF">XA68_18156</name>
</gene>
<keyword evidence="11" id="KW-1185">Reference proteome</keyword>
<feature type="compositionally biased region" description="Acidic residues" evidence="8">
    <location>
        <begin position="571"/>
        <end position="587"/>
    </location>
</feature>
<protein>
    <recommendedName>
        <fullName evidence="3">Topoisomerase 1-associated factor 1</fullName>
    </recommendedName>
</protein>
<comment type="caution">
    <text evidence="10">The sequence shown here is derived from an EMBL/GenBank/DDBJ whole genome shotgun (WGS) entry which is preliminary data.</text>
</comment>
<keyword evidence="6" id="KW-0469">Meiosis</keyword>
<feature type="compositionally biased region" description="Pro residues" evidence="8">
    <location>
        <begin position="1109"/>
        <end position="1125"/>
    </location>
</feature>
<dbReference type="GO" id="GO:0051321">
    <property type="term" value="P:meiotic cell cycle"/>
    <property type="evidence" value="ECO:0007669"/>
    <property type="project" value="UniProtKB-KW"/>
</dbReference>
<feature type="compositionally biased region" description="Acidic residues" evidence="8">
    <location>
        <begin position="908"/>
        <end position="922"/>
    </location>
</feature>
<dbReference type="OrthoDB" id="310853at2759"/>
<dbReference type="InterPro" id="IPR006906">
    <property type="entry name" value="Timeless_N"/>
</dbReference>
<dbReference type="GO" id="GO:0003677">
    <property type="term" value="F:DNA binding"/>
    <property type="evidence" value="ECO:0007669"/>
    <property type="project" value="TreeGrafter"/>
</dbReference>
<comment type="similarity">
    <text evidence="2">Belongs to the timeless family.</text>
</comment>
<dbReference type="Proteomes" id="UP000037136">
    <property type="component" value="Unassembled WGS sequence"/>
</dbReference>
<dbReference type="PANTHER" id="PTHR22940:SF4">
    <property type="entry name" value="PROTEIN TIMELESS HOMOLOG"/>
    <property type="match status" value="1"/>
</dbReference>
<reference evidence="10 11" key="1">
    <citation type="journal article" date="2015" name="BMC Genomics">
        <title>Gene expression during zombie ant biting behavior reflects the complexity underlying fungal parasitic behavioral manipulation.</title>
        <authorList>
            <person name="de Bekker C."/>
            <person name="Ohm R.A."/>
            <person name="Loreto R.G."/>
            <person name="Sebastian A."/>
            <person name="Albert I."/>
            <person name="Merrow M."/>
            <person name="Brachmann A."/>
            <person name="Hughes D.P."/>
        </authorList>
    </citation>
    <scope>NUCLEOTIDE SEQUENCE [LARGE SCALE GENOMIC DNA]</scope>
    <source>
        <strain evidence="10 11">SC16a</strain>
    </source>
</reference>
<dbReference type="InterPro" id="IPR044998">
    <property type="entry name" value="Timeless"/>
</dbReference>
<dbReference type="GO" id="GO:0000076">
    <property type="term" value="P:DNA replication checkpoint signaling"/>
    <property type="evidence" value="ECO:0007669"/>
    <property type="project" value="TreeGrafter"/>
</dbReference>
<dbReference type="GO" id="GO:0043111">
    <property type="term" value="P:replication fork arrest"/>
    <property type="evidence" value="ECO:0007669"/>
    <property type="project" value="TreeGrafter"/>
</dbReference>
<name>A0A2A9P3E2_OPHUN</name>
<feature type="compositionally biased region" description="Acidic residues" evidence="8">
    <location>
        <begin position="1095"/>
        <end position="1108"/>
    </location>
</feature>
<feature type="domain" description="Timeless N-terminal" evidence="9">
    <location>
        <begin position="36"/>
        <end position="305"/>
    </location>
</feature>
<dbReference type="GO" id="GO:0006281">
    <property type="term" value="P:DNA repair"/>
    <property type="evidence" value="ECO:0007669"/>
    <property type="project" value="TreeGrafter"/>
</dbReference>
<keyword evidence="7" id="KW-0131">Cell cycle</keyword>
<feature type="compositionally biased region" description="Basic residues" evidence="8">
    <location>
        <begin position="968"/>
        <end position="980"/>
    </location>
</feature>